<dbReference type="AlphaFoldDB" id="A0A914VHD6"/>
<organism evidence="2 3">
    <name type="scientific">Plectus sambesii</name>
    <dbReference type="NCBI Taxonomy" id="2011161"/>
    <lineage>
        <taxon>Eukaryota</taxon>
        <taxon>Metazoa</taxon>
        <taxon>Ecdysozoa</taxon>
        <taxon>Nematoda</taxon>
        <taxon>Chromadorea</taxon>
        <taxon>Plectida</taxon>
        <taxon>Plectina</taxon>
        <taxon>Plectoidea</taxon>
        <taxon>Plectidae</taxon>
        <taxon>Plectus</taxon>
    </lineage>
</organism>
<keyword evidence="1" id="KW-0812">Transmembrane</keyword>
<reference evidence="3" key="1">
    <citation type="submission" date="2022-11" db="UniProtKB">
        <authorList>
            <consortium name="WormBaseParasite"/>
        </authorList>
    </citation>
    <scope>IDENTIFICATION</scope>
</reference>
<feature type="transmembrane region" description="Helical" evidence="1">
    <location>
        <begin position="213"/>
        <end position="235"/>
    </location>
</feature>
<keyword evidence="2" id="KW-1185">Reference proteome</keyword>
<evidence type="ECO:0000313" key="3">
    <source>
        <dbReference type="WBParaSite" id="PSAMB.scaffold19951size770.g37983.t1"/>
    </source>
</evidence>
<dbReference type="Proteomes" id="UP000887566">
    <property type="component" value="Unplaced"/>
</dbReference>
<dbReference type="PANTHER" id="PTHR36851:SF1">
    <property type="entry name" value="GLYCO_TRANS_2-LIKE DOMAIN-CONTAINING PROTEIN"/>
    <property type="match status" value="1"/>
</dbReference>
<feature type="transmembrane region" description="Helical" evidence="1">
    <location>
        <begin position="6"/>
        <end position="27"/>
    </location>
</feature>
<dbReference type="PANTHER" id="PTHR36851">
    <property type="entry name" value="UNNAMED PRODUCT"/>
    <property type="match status" value="1"/>
</dbReference>
<dbReference type="WBParaSite" id="PSAMB.scaffold19951size770.g37983.t1">
    <property type="protein sequence ID" value="PSAMB.scaffold19951size770.g37983.t1"/>
    <property type="gene ID" value="PSAMB.scaffold19951size770.g37983"/>
</dbReference>
<keyword evidence="1" id="KW-0472">Membrane</keyword>
<accession>A0A914VHD6</accession>
<name>A0A914VHD6_9BILA</name>
<evidence type="ECO:0000256" key="1">
    <source>
        <dbReference type="SAM" id="Phobius"/>
    </source>
</evidence>
<keyword evidence="1" id="KW-1133">Transmembrane helix</keyword>
<sequence>MELVVVFLLFFQLMWFIATINALKIVFRLRREFSRNDDDGDLERSEASAEQIKHLAGITLYKEPMEVMVRTIDSLARQKNAKAKLSVVIGLEEGTPDKEQKMKELNERYESKFERFIITVHPKGLLGDIPGKCSNLNYAARKAVHTLRKDATYGLAEHKFELLVTTGDCDSIFPPKYFECLERDYRSLSVAERDRTVWQSPLFYCINLHKSPFFVRVTGLLRSFFMMGFLIPWNINTMSI</sequence>
<protein>
    <submittedName>
        <fullName evidence="3">Glycosyltransferase 2-like domain-containing protein</fullName>
    </submittedName>
</protein>
<evidence type="ECO:0000313" key="2">
    <source>
        <dbReference type="Proteomes" id="UP000887566"/>
    </source>
</evidence>
<proteinExistence type="predicted"/>